<dbReference type="InterPro" id="IPR001387">
    <property type="entry name" value="Cro/C1-type_HTH"/>
</dbReference>
<dbReference type="GO" id="GO:0003700">
    <property type="term" value="F:DNA-binding transcription factor activity"/>
    <property type="evidence" value="ECO:0007669"/>
    <property type="project" value="TreeGrafter"/>
</dbReference>
<dbReference type="GO" id="GO:0003677">
    <property type="term" value="F:DNA binding"/>
    <property type="evidence" value="ECO:0007669"/>
    <property type="project" value="UniProtKB-KW"/>
</dbReference>
<accession>A0A917K2U9</accession>
<dbReference type="SMART" id="SM00530">
    <property type="entry name" value="HTH_XRE"/>
    <property type="match status" value="1"/>
</dbReference>
<name>A0A917K2U9_9BACL</name>
<dbReference type="SUPFAM" id="SSF47413">
    <property type="entry name" value="lambda repressor-like DNA-binding domains"/>
    <property type="match status" value="1"/>
</dbReference>
<dbReference type="GO" id="GO:0005829">
    <property type="term" value="C:cytosol"/>
    <property type="evidence" value="ECO:0007669"/>
    <property type="project" value="TreeGrafter"/>
</dbReference>
<reference evidence="3" key="2">
    <citation type="submission" date="2020-09" db="EMBL/GenBank/DDBJ databases">
        <authorList>
            <person name="Sun Q."/>
            <person name="Ohkuma M."/>
        </authorList>
    </citation>
    <scope>NUCLEOTIDE SEQUENCE</scope>
    <source>
        <strain evidence="3">JCM 18487</strain>
    </source>
</reference>
<dbReference type="PANTHER" id="PTHR46797">
    <property type="entry name" value="HTH-TYPE TRANSCRIPTIONAL REGULATOR"/>
    <property type="match status" value="1"/>
</dbReference>
<evidence type="ECO:0000256" key="1">
    <source>
        <dbReference type="ARBA" id="ARBA00023125"/>
    </source>
</evidence>
<feature type="domain" description="HTH cro/C1-type" evidence="2">
    <location>
        <begin position="11"/>
        <end position="65"/>
    </location>
</feature>
<dbReference type="Gene3D" id="1.10.260.40">
    <property type="entry name" value="lambda repressor-like DNA-binding domains"/>
    <property type="match status" value="1"/>
</dbReference>
<dbReference type="Proteomes" id="UP000637695">
    <property type="component" value="Unassembled WGS sequence"/>
</dbReference>
<keyword evidence="4" id="KW-1185">Reference proteome</keyword>
<comment type="caution">
    <text evidence="3">The sequence shown here is derived from an EMBL/GenBank/DDBJ whole genome shotgun (WGS) entry which is preliminary data.</text>
</comment>
<sequence length="142" mass="16279">MPGQESFGARVRRLRRERGWSQQELSLRTGISTPHISSLERGKRNPSLDYARRLAEALGVPITALIEAMPMTIPKMYKSTDELPPVLQNFILNEASTPYLYAAHRMSYLPREDAEFLTLLIELLVERRHTDFGRSAQPKKPM</sequence>
<gene>
    <name evidence="3" type="ORF">GCM10010885_01370</name>
</gene>
<proteinExistence type="predicted"/>
<protein>
    <recommendedName>
        <fullName evidence="2">HTH cro/C1-type domain-containing protein</fullName>
    </recommendedName>
</protein>
<dbReference type="InterPro" id="IPR010982">
    <property type="entry name" value="Lambda_DNA-bd_dom_sf"/>
</dbReference>
<dbReference type="CDD" id="cd00093">
    <property type="entry name" value="HTH_XRE"/>
    <property type="match status" value="1"/>
</dbReference>
<evidence type="ECO:0000259" key="2">
    <source>
        <dbReference type="PROSITE" id="PS50943"/>
    </source>
</evidence>
<dbReference type="Pfam" id="PF01381">
    <property type="entry name" value="HTH_3"/>
    <property type="match status" value="1"/>
</dbReference>
<evidence type="ECO:0000313" key="3">
    <source>
        <dbReference type="EMBL" id="GGI95484.1"/>
    </source>
</evidence>
<dbReference type="EMBL" id="BMOY01000002">
    <property type="protein sequence ID" value="GGI95484.1"/>
    <property type="molecule type" value="Genomic_DNA"/>
</dbReference>
<dbReference type="PROSITE" id="PS50943">
    <property type="entry name" value="HTH_CROC1"/>
    <property type="match status" value="1"/>
</dbReference>
<evidence type="ECO:0000313" key="4">
    <source>
        <dbReference type="Proteomes" id="UP000637695"/>
    </source>
</evidence>
<keyword evidence="1" id="KW-0238">DNA-binding</keyword>
<dbReference type="PANTHER" id="PTHR46797:SF1">
    <property type="entry name" value="METHYLPHOSPHONATE SYNTHASE"/>
    <property type="match status" value="1"/>
</dbReference>
<dbReference type="InterPro" id="IPR050807">
    <property type="entry name" value="TransReg_Diox_bact_type"/>
</dbReference>
<organism evidence="3 4">
    <name type="scientific">Alicyclobacillus cellulosilyticus</name>
    <dbReference type="NCBI Taxonomy" id="1003997"/>
    <lineage>
        <taxon>Bacteria</taxon>
        <taxon>Bacillati</taxon>
        <taxon>Bacillota</taxon>
        <taxon>Bacilli</taxon>
        <taxon>Bacillales</taxon>
        <taxon>Alicyclobacillaceae</taxon>
        <taxon>Alicyclobacillus</taxon>
    </lineage>
</organism>
<reference evidence="3" key="1">
    <citation type="journal article" date="2014" name="Int. J. Syst. Evol. Microbiol.">
        <title>Complete genome sequence of Corynebacterium casei LMG S-19264T (=DSM 44701T), isolated from a smear-ripened cheese.</title>
        <authorList>
            <consortium name="US DOE Joint Genome Institute (JGI-PGF)"/>
            <person name="Walter F."/>
            <person name="Albersmeier A."/>
            <person name="Kalinowski J."/>
            <person name="Ruckert C."/>
        </authorList>
    </citation>
    <scope>NUCLEOTIDE SEQUENCE</scope>
    <source>
        <strain evidence="3">JCM 18487</strain>
    </source>
</reference>
<dbReference type="AlphaFoldDB" id="A0A917K2U9"/>